<keyword evidence="1" id="KW-1133">Transmembrane helix</keyword>
<feature type="transmembrane region" description="Helical" evidence="1">
    <location>
        <begin position="446"/>
        <end position="471"/>
    </location>
</feature>
<accession>A0A9Q0YCI6</accession>
<dbReference type="GO" id="GO:0004553">
    <property type="term" value="F:hydrolase activity, hydrolyzing O-glycosyl compounds"/>
    <property type="evidence" value="ECO:0007669"/>
    <property type="project" value="InterPro"/>
</dbReference>
<dbReference type="GO" id="GO:0003844">
    <property type="term" value="F:1,4-alpha-glucan branching enzyme activity"/>
    <property type="evidence" value="ECO:0007669"/>
    <property type="project" value="TreeGrafter"/>
</dbReference>
<protein>
    <submittedName>
        <fullName evidence="3">1,4-alpha-glucan-branching enzyme</fullName>
    </submittedName>
</protein>
<keyword evidence="1" id="KW-0472">Membrane</keyword>
<feature type="transmembrane region" description="Helical" evidence="1">
    <location>
        <begin position="386"/>
        <end position="404"/>
    </location>
</feature>
<comment type="caution">
    <text evidence="3">The sequence shown here is derived from an EMBL/GenBank/DDBJ whole genome shotgun (WGS) entry which is preliminary data.</text>
</comment>
<gene>
    <name evidence="3" type="ORF">HOLleu_42019</name>
</gene>
<dbReference type="OrthoDB" id="196493at2759"/>
<evidence type="ECO:0000256" key="1">
    <source>
        <dbReference type="SAM" id="Phobius"/>
    </source>
</evidence>
<dbReference type="InterPro" id="IPR013783">
    <property type="entry name" value="Ig-like_fold"/>
</dbReference>
<reference evidence="3" key="1">
    <citation type="submission" date="2021-10" db="EMBL/GenBank/DDBJ databases">
        <title>Tropical sea cucumber genome reveals ecological adaptation and Cuvierian tubules defense mechanism.</title>
        <authorList>
            <person name="Chen T."/>
        </authorList>
    </citation>
    <scope>NUCLEOTIDE SEQUENCE</scope>
    <source>
        <strain evidence="3">Nanhai2018</strain>
        <tissue evidence="3">Muscle</tissue>
    </source>
</reference>
<dbReference type="GO" id="GO:0005737">
    <property type="term" value="C:cytoplasm"/>
    <property type="evidence" value="ECO:0007669"/>
    <property type="project" value="TreeGrafter"/>
</dbReference>
<evidence type="ECO:0000313" key="3">
    <source>
        <dbReference type="EMBL" id="KAJ8020143.1"/>
    </source>
</evidence>
<dbReference type="PANTHER" id="PTHR43651">
    <property type="entry name" value="1,4-ALPHA-GLUCAN-BRANCHING ENZYME"/>
    <property type="match status" value="1"/>
</dbReference>
<dbReference type="Pfam" id="PF02922">
    <property type="entry name" value="CBM_48"/>
    <property type="match status" value="1"/>
</dbReference>
<keyword evidence="1" id="KW-0812">Transmembrane</keyword>
<proteinExistence type="predicted"/>
<dbReference type="PANTHER" id="PTHR43651:SF3">
    <property type="entry name" value="1,4-ALPHA-GLUCAN-BRANCHING ENZYME"/>
    <property type="match status" value="1"/>
</dbReference>
<dbReference type="InterPro" id="IPR014756">
    <property type="entry name" value="Ig_E-set"/>
</dbReference>
<sequence length="614" mass="70774">MAVQGMLINTERVQIPDADKLYELDPYLKDYDKELRRRYGCLEEMLNKIENDHGGLDTFSQSYKEWGLRRTSDGGIMCREWLPAAKAVFLKGDFNGWNSYEHAMTNVGFGKWELKLPAKADGSSPIPHNTIVKIVIMADMTKVLRDLLPTANSVIAHKFFKSGSININLPSDNLGFWFTQGVPLGLFLAHILMAFVGERDIGRCFVPNGKSNPLSSSQIQYITELCVDQAIHYECFEDDSGKLKDICKSSYLCDGDFNYSKPVKFKGDDIAPGSFRTLFFYRYYIWFLCFFTFIRALPQILWKLYCSADIRKAVQDIAILAEFQHTMCGLTSLATWGNSGSISHRLQAQSAQHTPWMEHMNSIGIEEVMKLAKDKFLFRAYVLRKVADIFLDFFIFSLLLWFYYNRTPFNHLVFVCDLHRDRDNIFLCDTLSNQFIPCTVSFEFQFVITLFICFFIMIFDFVVQTCCLFRFTRIGHRFIRMITCGSFFSKSVLFWDPFISRELELEKNKQWRDFKKSFMNSPNDLYLVGMLYRQSNVVHGHFLKLMAGKIWEQLHLVMEHLSGTSTSSSQRGETASVELNGYANGSYVNSQCAFFPGQCDESEPLVEVIPLSPV</sequence>
<dbReference type="AlphaFoldDB" id="A0A9Q0YCI6"/>
<dbReference type="SUPFAM" id="SSF81296">
    <property type="entry name" value="E set domains"/>
    <property type="match status" value="1"/>
</dbReference>
<evidence type="ECO:0000313" key="4">
    <source>
        <dbReference type="Proteomes" id="UP001152320"/>
    </source>
</evidence>
<dbReference type="Proteomes" id="UP001152320">
    <property type="component" value="Chromosome 23"/>
</dbReference>
<dbReference type="Gene3D" id="3.20.20.80">
    <property type="entry name" value="Glycosidases"/>
    <property type="match status" value="1"/>
</dbReference>
<evidence type="ECO:0000259" key="2">
    <source>
        <dbReference type="Pfam" id="PF02922"/>
    </source>
</evidence>
<feature type="transmembrane region" description="Helical" evidence="1">
    <location>
        <begin position="283"/>
        <end position="302"/>
    </location>
</feature>
<organism evidence="3 4">
    <name type="scientific">Holothuria leucospilota</name>
    <name type="common">Black long sea cucumber</name>
    <name type="synonym">Mertensiothuria leucospilota</name>
    <dbReference type="NCBI Taxonomy" id="206669"/>
    <lineage>
        <taxon>Eukaryota</taxon>
        <taxon>Metazoa</taxon>
        <taxon>Echinodermata</taxon>
        <taxon>Eleutherozoa</taxon>
        <taxon>Echinozoa</taxon>
        <taxon>Holothuroidea</taxon>
        <taxon>Aspidochirotacea</taxon>
        <taxon>Aspidochirotida</taxon>
        <taxon>Holothuriidae</taxon>
        <taxon>Holothuria</taxon>
    </lineage>
</organism>
<dbReference type="GO" id="GO:0005978">
    <property type="term" value="P:glycogen biosynthetic process"/>
    <property type="evidence" value="ECO:0007669"/>
    <property type="project" value="TreeGrafter"/>
</dbReference>
<dbReference type="Gene3D" id="2.60.40.10">
    <property type="entry name" value="Immunoglobulins"/>
    <property type="match status" value="1"/>
</dbReference>
<dbReference type="EMBL" id="JAIZAY010000023">
    <property type="protein sequence ID" value="KAJ8020143.1"/>
    <property type="molecule type" value="Genomic_DNA"/>
</dbReference>
<name>A0A9Q0YCI6_HOLLE</name>
<feature type="domain" description="Glycoside hydrolase family 13 N-terminal" evidence="2">
    <location>
        <begin position="67"/>
        <end position="130"/>
    </location>
</feature>
<keyword evidence="4" id="KW-1185">Reference proteome</keyword>
<dbReference type="InterPro" id="IPR004193">
    <property type="entry name" value="Glyco_hydro_13_N"/>
</dbReference>